<dbReference type="EMBL" id="BMEX01000015">
    <property type="protein sequence ID" value="GGA54343.1"/>
    <property type="molecule type" value="Genomic_DNA"/>
</dbReference>
<sequence>MNPRRWVLLLIISLIISAYGVPYTLLNQTYSWTGAFLFWIVFAVSAILVNIWIASRWRDPR</sequence>
<protein>
    <submittedName>
        <fullName evidence="2">Uncharacterized protein</fullName>
    </submittedName>
</protein>
<keyword evidence="1" id="KW-1133">Transmembrane helix</keyword>
<evidence type="ECO:0000256" key="1">
    <source>
        <dbReference type="SAM" id="Phobius"/>
    </source>
</evidence>
<keyword evidence="3" id="KW-1185">Reference proteome</keyword>
<comment type="caution">
    <text evidence="2">The sequence shown here is derived from an EMBL/GenBank/DDBJ whole genome shotgun (WGS) entry which is preliminary data.</text>
</comment>
<evidence type="ECO:0000313" key="3">
    <source>
        <dbReference type="Proteomes" id="UP000617979"/>
    </source>
</evidence>
<evidence type="ECO:0000313" key="2">
    <source>
        <dbReference type="EMBL" id="GGA54343.1"/>
    </source>
</evidence>
<dbReference type="Proteomes" id="UP000617979">
    <property type="component" value="Unassembled WGS sequence"/>
</dbReference>
<accession>A0ABQ1H1I4</accession>
<reference evidence="3" key="1">
    <citation type="journal article" date="2019" name="Int. J. Syst. Evol. Microbiol.">
        <title>The Global Catalogue of Microorganisms (GCM) 10K type strain sequencing project: providing services to taxonomists for standard genome sequencing and annotation.</title>
        <authorList>
            <consortium name="The Broad Institute Genomics Platform"/>
            <consortium name="The Broad Institute Genome Sequencing Center for Infectious Disease"/>
            <person name="Wu L."/>
            <person name="Ma J."/>
        </authorList>
    </citation>
    <scope>NUCLEOTIDE SEQUENCE [LARGE SCALE GENOMIC DNA]</scope>
    <source>
        <strain evidence="3">CGMCC 1.12404</strain>
    </source>
</reference>
<name>A0ABQ1H1I4_9BACL</name>
<feature type="transmembrane region" description="Helical" evidence="1">
    <location>
        <begin position="30"/>
        <end position="53"/>
    </location>
</feature>
<organism evidence="2 3">
    <name type="scientific">Kroppenstedtia guangzhouensis</name>
    <dbReference type="NCBI Taxonomy" id="1274356"/>
    <lineage>
        <taxon>Bacteria</taxon>
        <taxon>Bacillati</taxon>
        <taxon>Bacillota</taxon>
        <taxon>Bacilli</taxon>
        <taxon>Bacillales</taxon>
        <taxon>Thermoactinomycetaceae</taxon>
        <taxon>Kroppenstedtia</taxon>
    </lineage>
</organism>
<gene>
    <name evidence="2" type="ORF">GCM10007416_29450</name>
</gene>
<proteinExistence type="predicted"/>
<keyword evidence="1" id="KW-0812">Transmembrane</keyword>
<keyword evidence="1" id="KW-0472">Membrane</keyword>